<feature type="transmembrane region" description="Helical" evidence="8">
    <location>
        <begin position="360"/>
        <end position="381"/>
    </location>
</feature>
<evidence type="ECO:0000256" key="4">
    <source>
        <dbReference type="ARBA" id="ARBA00022519"/>
    </source>
</evidence>
<dbReference type="Pfam" id="PF00873">
    <property type="entry name" value="ACR_tran"/>
    <property type="match status" value="1"/>
</dbReference>
<evidence type="ECO:0000256" key="8">
    <source>
        <dbReference type="SAM" id="Phobius"/>
    </source>
</evidence>
<comment type="caution">
    <text evidence="9">The sequence shown here is derived from an EMBL/GenBank/DDBJ whole genome shotgun (WGS) entry which is preliminary data.</text>
</comment>
<dbReference type="Gene3D" id="1.20.1640.10">
    <property type="entry name" value="Multidrug efflux transporter AcrB transmembrane domain"/>
    <property type="match status" value="2"/>
</dbReference>
<dbReference type="InterPro" id="IPR027463">
    <property type="entry name" value="AcrB_DN_DC_subdom"/>
</dbReference>
<dbReference type="RefSeq" id="WP_135245653.1">
    <property type="nucleotide sequence ID" value="NZ_SIHO01000002.1"/>
</dbReference>
<name>A0A4Y9EMQ4_9SPHN</name>
<protein>
    <submittedName>
        <fullName evidence="9">Efflux RND transporter permease subunit</fullName>
    </submittedName>
</protein>
<dbReference type="PANTHER" id="PTHR32063">
    <property type="match status" value="1"/>
</dbReference>
<dbReference type="FunFam" id="1.20.1640.10:FF:000001">
    <property type="entry name" value="Efflux pump membrane transporter"/>
    <property type="match status" value="1"/>
</dbReference>
<keyword evidence="3" id="KW-1003">Cell membrane</keyword>
<evidence type="ECO:0000256" key="6">
    <source>
        <dbReference type="ARBA" id="ARBA00022989"/>
    </source>
</evidence>
<dbReference type="GO" id="GO:0005886">
    <property type="term" value="C:plasma membrane"/>
    <property type="evidence" value="ECO:0007669"/>
    <property type="project" value="UniProtKB-SubCell"/>
</dbReference>
<gene>
    <name evidence="9" type="ORF">EUV02_07625</name>
</gene>
<evidence type="ECO:0000256" key="1">
    <source>
        <dbReference type="ARBA" id="ARBA00004429"/>
    </source>
</evidence>
<feature type="transmembrane region" description="Helical" evidence="8">
    <location>
        <begin position="463"/>
        <end position="481"/>
    </location>
</feature>
<keyword evidence="10" id="KW-1185">Reference proteome</keyword>
<feature type="transmembrane region" description="Helical" evidence="8">
    <location>
        <begin position="431"/>
        <end position="451"/>
    </location>
</feature>
<dbReference type="GO" id="GO:0042910">
    <property type="term" value="F:xenobiotic transmembrane transporter activity"/>
    <property type="evidence" value="ECO:0007669"/>
    <property type="project" value="TreeGrafter"/>
</dbReference>
<feature type="transmembrane region" description="Helical" evidence="8">
    <location>
        <begin position="901"/>
        <end position="926"/>
    </location>
</feature>
<dbReference type="Gene3D" id="3.30.70.1320">
    <property type="entry name" value="Multidrug efflux transporter AcrB pore domain like"/>
    <property type="match status" value="1"/>
</dbReference>
<dbReference type="Gene3D" id="3.30.70.1440">
    <property type="entry name" value="Multidrug efflux transporter AcrB pore domain"/>
    <property type="match status" value="1"/>
</dbReference>
<feature type="transmembrane region" description="Helical" evidence="8">
    <location>
        <begin position="848"/>
        <end position="868"/>
    </location>
</feature>
<feature type="transmembrane region" description="Helical" evidence="8">
    <location>
        <begin position="947"/>
        <end position="967"/>
    </location>
</feature>
<organism evidence="9 10">
    <name type="scientific">Glacieibacterium arshaanense</name>
    <dbReference type="NCBI Taxonomy" id="2511025"/>
    <lineage>
        <taxon>Bacteria</taxon>
        <taxon>Pseudomonadati</taxon>
        <taxon>Pseudomonadota</taxon>
        <taxon>Alphaproteobacteria</taxon>
        <taxon>Sphingomonadales</taxon>
        <taxon>Sphingosinicellaceae</taxon>
        <taxon>Glacieibacterium</taxon>
    </lineage>
</organism>
<dbReference type="OrthoDB" id="9807350at2"/>
<reference evidence="9 10" key="1">
    <citation type="submission" date="2019-02" db="EMBL/GenBank/DDBJ databases">
        <title>Polymorphobacter sp. isolated from the lake at the Tibet of China.</title>
        <authorList>
            <person name="Li A."/>
        </authorList>
    </citation>
    <scope>NUCLEOTIDE SEQUENCE [LARGE SCALE GENOMIC DNA]</scope>
    <source>
        <strain evidence="9 10">DJ1R-1</strain>
    </source>
</reference>
<keyword evidence="5 8" id="KW-0812">Transmembrane</keyword>
<keyword evidence="2" id="KW-0813">Transport</keyword>
<evidence type="ECO:0000256" key="5">
    <source>
        <dbReference type="ARBA" id="ARBA00022692"/>
    </source>
</evidence>
<dbReference type="Gene3D" id="3.30.2090.10">
    <property type="entry name" value="Multidrug efflux transporter AcrB TolC docking domain, DN and DC subdomains"/>
    <property type="match status" value="2"/>
</dbReference>
<feature type="transmembrane region" description="Helical" evidence="8">
    <location>
        <begin position="12"/>
        <end position="29"/>
    </location>
</feature>
<dbReference type="Proteomes" id="UP000297737">
    <property type="component" value="Unassembled WGS sequence"/>
</dbReference>
<dbReference type="PRINTS" id="PR00702">
    <property type="entry name" value="ACRIFLAVINRP"/>
</dbReference>
<dbReference type="SUPFAM" id="SSF82714">
    <property type="entry name" value="Multidrug efflux transporter AcrB TolC docking domain, DN and DC subdomains"/>
    <property type="match status" value="2"/>
</dbReference>
<dbReference type="PANTHER" id="PTHR32063:SF21">
    <property type="entry name" value="MULTIDRUG RESISTANCE PROTEIN MDTB"/>
    <property type="match status" value="1"/>
</dbReference>
<feature type="transmembrane region" description="Helical" evidence="8">
    <location>
        <begin position="334"/>
        <end position="353"/>
    </location>
</feature>
<evidence type="ECO:0000313" key="10">
    <source>
        <dbReference type="Proteomes" id="UP000297737"/>
    </source>
</evidence>
<comment type="subcellular location">
    <subcellularLocation>
        <location evidence="1">Cell inner membrane</location>
        <topology evidence="1">Multi-pass membrane protein</topology>
    </subcellularLocation>
</comment>
<dbReference type="EMBL" id="SIHO01000002">
    <property type="protein sequence ID" value="TFU03061.1"/>
    <property type="molecule type" value="Genomic_DNA"/>
</dbReference>
<evidence type="ECO:0000256" key="2">
    <source>
        <dbReference type="ARBA" id="ARBA00022448"/>
    </source>
</evidence>
<proteinExistence type="predicted"/>
<feature type="transmembrane region" description="Helical" evidence="8">
    <location>
        <begin position="979"/>
        <end position="1005"/>
    </location>
</feature>
<evidence type="ECO:0000256" key="3">
    <source>
        <dbReference type="ARBA" id="ARBA00022475"/>
    </source>
</evidence>
<dbReference type="SUPFAM" id="SSF82866">
    <property type="entry name" value="Multidrug efflux transporter AcrB transmembrane domain"/>
    <property type="match status" value="2"/>
</dbReference>
<evidence type="ECO:0000256" key="7">
    <source>
        <dbReference type="ARBA" id="ARBA00023136"/>
    </source>
</evidence>
<dbReference type="Gene3D" id="3.30.70.1430">
    <property type="entry name" value="Multidrug efflux transporter AcrB pore domain"/>
    <property type="match status" value="2"/>
</dbReference>
<evidence type="ECO:0000313" key="9">
    <source>
        <dbReference type="EMBL" id="TFU03061.1"/>
    </source>
</evidence>
<keyword evidence="6 8" id="KW-1133">Transmembrane helix</keyword>
<accession>A0A4Y9EMQ4</accession>
<dbReference type="SUPFAM" id="SSF82693">
    <property type="entry name" value="Multidrug efflux transporter AcrB pore domain, PN1, PN2, PC1 and PC2 subdomains"/>
    <property type="match status" value="3"/>
</dbReference>
<sequence length="1026" mass="109674">MNFVRAAVERPIATVLLTIAIVLAGLFAYRQLPVAALPQVDFPTIQIQANLPGANPSTMASAVATPIERQLTSIAGIEQITSVSSTGNTQVTVQFNLNRNIDAAALDVQTALSAVARRLPQEMPSPPSFEKTNPADQSVLILALRDPTRSLSDLQTIADTTIIPRISTLPGISRVEVYGARKYAVRIQFDPQALAVRGLTPEDIRTAISAANSNSAVGVIAEGPRSYILDATGTMKRASDFANVIIGYKNGLPIRVSDVATSLDSIENLRGGTKFNGETSITFGIKRQPGSNVVALVDSVVALLPSIREGLPPNTELDVLVDRSQSIRHSVHDAQMTLIGTALLVILVIYLALGDARATLIPAVVLPVAAIGTFAGMYALGFSLDNLSLLALTLATGFVVDDAIVVLENIVRRVEKGERPRPAAIAGTNEIAFTVVSISVSLVAVFIPLLFMSGIVGRLFREFALVLTIAIGVSAIVSLTLTPMMAARLLKNGHEKPGRVARWSTRMFDRAGRAYARALDSTLRHRKAVLIFTATSLAVAIWGFTAIPKGFFPTEDTGVMFVGTEVAPDASYSTLLAKQDKIAKILLDDPAIIRVNSIVFGGNSGRLFAQMSPRSERDSADVVQARLRKKLNSIPGISAFPNIPQNLTLGGRSSPSNFQYTLASVDQEALYKLAPLFEAALRATPGFEDVTSDFQRGARQARVEIDRDAASRLGVPVQAIRDTLYSSFGTRQISTIYTDVDSYEVILEIDPKLQMTPDTIAALYVRGNTGAVVPMSAVTRTVIEGVPLSVSHQSQLPAVTIGFNLSKGVPLSAAQTKIEAALADLQAPSTISGSFQGNAQAFEESNKGMGWLFLAAVLVIYIVLGVLYESFIHPITILSGLPAAGIGALLALWVFNMPLDVIGIIGVVLLIGIVKKNAIMMIDFALSGMRDNDWSPEKAIREACRQRFRPIMMTTAAAIAGALPLALGLGAGAELRQPLGVAVLGGLLFSQFLTLFITPVMFLALEGIAQRRRAWALARREKVFAE</sequence>
<dbReference type="AlphaFoldDB" id="A0A4Y9EMQ4"/>
<dbReference type="FunFam" id="3.30.70.1430:FF:000001">
    <property type="entry name" value="Efflux pump membrane transporter"/>
    <property type="match status" value="1"/>
</dbReference>
<dbReference type="InterPro" id="IPR001036">
    <property type="entry name" value="Acrflvin-R"/>
</dbReference>
<keyword evidence="4" id="KW-0997">Cell inner membrane</keyword>
<keyword evidence="7 8" id="KW-0472">Membrane</keyword>
<feature type="transmembrane region" description="Helical" evidence="8">
    <location>
        <begin position="528"/>
        <end position="547"/>
    </location>
</feature>